<dbReference type="AlphaFoldDB" id="A0A167PEV6"/>
<evidence type="ECO:0000256" key="2">
    <source>
        <dbReference type="ARBA" id="ARBA00022723"/>
    </source>
</evidence>
<evidence type="ECO:0000259" key="6">
    <source>
        <dbReference type="Pfam" id="PF02668"/>
    </source>
</evidence>
<dbReference type="InterPro" id="IPR042098">
    <property type="entry name" value="TauD-like_sf"/>
</dbReference>
<evidence type="ECO:0000256" key="3">
    <source>
        <dbReference type="ARBA" id="ARBA00022964"/>
    </source>
</evidence>
<comment type="similarity">
    <text evidence="1">Belongs to the TfdA dioxygenase family.</text>
</comment>
<reference evidence="7 8" key="1">
    <citation type="journal article" date="2016" name="Mol. Biol. Evol.">
        <title>Comparative Genomics of Early-Diverging Mushroom-Forming Fungi Provides Insights into the Origins of Lignocellulose Decay Capabilities.</title>
        <authorList>
            <person name="Nagy L.G."/>
            <person name="Riley R."/>
            <person name="Tritt A."/>
            <person name="Adam C."/>
            <person name="Daum C."/>
            <person name="Floudas D."/>
            <person name="Sun H."/>
            <person name="Yadav J.S."/>
            <person name="Pangilinan J."/>
            <person name="Larsson K.H."/>
            <person name="Matsuura K."/>
            <person name="Barry K."/>
            <person name="Labutti K."/>
            <person name="Kuo R."/>
            <person name="Ohm R.A."/>
            <person name="Bhattacharya S.S."/>
            <person name="Shirouzu T."/>
            <person name="Yoshinaga Y."/>
            <person name="Martin F.M."/>
            <person name="Grigoriev I.V."/>
            <person name="Hibbett D.S."/>
        </authorList>
    </citation>
    <scope>NUCLEOTIDE SEQUENCE [LARGE SCALE GENOMIC DNA]</scope>
    <source>
        <strain evidence="7 8">TUFC12733</strain>
    </source>
</reference>
<organism evidence="7 8">
    <name type="scientific">Calocera viscosa (strain TUFC12733)</name>
    <dbReference type="NCBI Taxonomy" id="1330018"/>
    <lineage>
        <taxon>Eukaryota</taxon>
        <taxon>Fungi</taxon>
        <taxon>Dikarya</taxon>
        <taxon>Basidiomycota</taxon>
        <taxon>Agaricomycotina</taxon>
        <taxon>Dacrymycetes</taxon>
        <taxon>Dacrymycetales</taxon>
        <taxon>Dacrymycetaceae</taxon>
        <taxon>Calocera</taxon>
    </lineage>
</organism>
<dbReference type="Pfam" id="PF02668">
    <property type="entry name" value="TauD"/>
    <property type="match status" value="1"/>
</dbReference>
<keyword evidence="3" id="KW-0223">Dioxygenase</keyword>
<dbReference type="InterPro" id="IPR051178">
    <property type="entry name" value="TfdA_dioxygenase"/>
</dbReference>
<gene>
    <name evidence="7" type="ORF">CALVIDRAFT_534807</name>
</gene>
<evidence type="ECO:0000313" key="8">
    <source>
        <dbReference type="Proteomes" id="UP000076738"/>
    </source>
</evidence>
<evidence type="ECO:0000256" key="1">
    <source>
        <dbReference type="ARBA" id="ARBA00005896"/>
    </source>
</evidence>
<protein>
    <submittedName>
        <fullName evidence="7">Clavaminate synthase-like protein</fullName>
    </submittedName>
</protein>
<keyword evidence="8" id="KW-1185">Reference proteome</keyword>
<feature type="domain" description="TauD/TfdA-like" evidence="6">
    <location>
        <begin position="32"/>
        <end position="292"/>
    </location>
</feature>
<dbReference type="OrthoDB" id="5818554at2759"/>
<evidence type="ECO:0000313" key="7">
    <source>
        <dbReference type="EMBL" id="KZO98717.1"/>
    </source>
</evidence>
<evidence type="ECO:0000256" key="4">
    <source>
        <dbReference type="ARBA" id="ARBA00023002"/>
    </source>
</evidence>
<dbReference type="InterPro" id="IPR003819">
    <property type="entry name" value="TauD/TfdA-like"/>
</dbReference>
<proteinExistence type="inferred from homology"/>
<keyword evidence="2" id="KW-0479">Metal-binding</keyword>
<name>A0A167PEV6_CALVF</name>
<keyword evidence="4" id="KW-0560">Oxidoreductase</keyword>
<dbReference type="Gene3D" id="3.60.130.10">
    <property type="entry name" value="Clavaminate synthase-like"/>
    <property type="match status" value="1"/>
</dbReference>
<dbReference type="PANTHER" id="PTHR43779:SF3">
    <property type="entry name" value="(3R)-3-[(CARBOXYMETHYL)AMINO]FATTY ACID OXYGENASE_DECARBOXYLASE"/>
    <property type="match status" value="1"/>
</dbReference>
<evidence type="ECO:0000256" key="5">
    <source>
        <dbReference type="ARBA" id="ARBA00023004"/>
    </source>
</evidence>
<dbReference type="GO" id="GO:0051213">
    <property type="term" value="F:dioxygenase activity"/>
    <property type="evidence" value="ECO:0007669"/>
    <property type="project" value="UniProtKB-KW"/>
</dbReference>
<dbReference type="SUPFAM" id="SSF51197">
    <property type="entry name" value="Clavaminate synthase-like"/>
    <property type="match status" value="1"/>
</dbReference>
<dbReference type="PANTHER" id="PTHR43779">
    <property type="entry name" value="DIOXYGENASE RV0097-RELATED"/>
    <property type="match status" value="1"/>
</dbReference>
<dbReference type="Proteomes" id="UP000076738">
    <property type="component" value="Unassembled WGS sequence"/>
</dbReference>
<dbReference type="EMBL" id="KV417274">
    <property type="protein sequence ID" value="KZO98717.1"/>
    <property type="molecule type" value="Genomic_DNA"/>
</dbReference>
<keyword evidence="5" id="KW-0408">Iron</keyword>
<dbReference type="STRING" id="1330018.A0A167PEV6"/>
<accession>A0A167PEV6</accession>
<sequence>MSQTATVTQGPTAVLHLRPEGHREFQTIECVPLHPTFGAEIRGLDFSKPIPDDQFDELQRAIGKYGVVVFRKTGLSDEDYVKLGERFGEIAPADSRRFPTKNLGDPSNLYLDGSIVQRGELRWYMAKETALFHKDTTYDARRARYTSIIARQLPPAGTGGATEFGDTRTAYDDLDGATKQLLHGKVGVHSHFHSRRVALPKFPTFAALDPLQYPMHKHDLVIDHLGCPGRKDLFIASHLHHIEGMDEAESSALILRLRRLVEQPKYVLKLYYQQPGDVTIWDNTAVVHRAGGDEGEGWSGKHKRDIRKWMAYDRSVQEWGRNEPGTPKHLAGPVIQEKHNEIYGTEGKVYDFDED</sequence>
<dbReference type="GO" id="GO:0046872">
    <property type="term" value="F:metal ion binding"/>
    <property type="evidence" value="ECO:0007669"/>
    <property type="project" value="UniProtKB-KW"/>
</dbReference>